<protein>
    <submittedName>
        <fullName evidence="5">Uncharacterized protein</fullName>
    </submittedName>
</protein>
<dbReference type="Pfam" id="PF12796">
    <property type="entry name" value="Ank_2"/>
    <property type="match status" value="3"/>
</dbReference>
<feature type="compositionally biased region" description="Pro residues" evidence="4">
    <location>
        <begin position="1"/>
        <end position="10"/>
    </location>
</feature>
<feature type="repeat" description="ANK" evidence="3">
    <location>
        <begin position="459"/>
        <end position="488"/>
    </location>
</feature>
<evidence type="ECO:0000313" key="6">
    <source>
        <dbReference type="Proteomes" id="UP000091956"/>
    </source>
</evidence>
<dbReference type="Pfam" id="PF00023">
    <property type="entry name" value="Ank"/>
    <property type="match status" value="1"/>
</dbReference>
<feature type="region of interest" description="Disordered" evidence="4">
    <location>
        <begin position="115"/>
        <end position="155"/>
    </location>
</feature>
<evidence type="ECO:0000256" key="1">
    <source>
        <dbReference type="ARBA" id="ARBA00022737"/>
    </source>
</evidence>
<dbReference type="InterPro" id="IPR036770">
    <property type="entry name" value="Ankyrin_rpt-contain_sf"/>
</dbReference>
<feature type="repeat" description="ANK" evidence="3">
    <location>
        <begin position="423"/>
        <end position="455"/>
    </location>
</feature>
<dbReference type="PANTHER" id="PTHR23206">
    <property type="entry name" value="MASK PROTEIN"/>
    <property type="match status" value="1"/>
</dbReference>
<feature type="repeat" description="ANK" evidence="3">
    <location>
        <begin position="553"/>
        <end position="582"/>
    </location>
</feature>
<dbReference type="AlphaFoldDB" id="A0A1B8GB63"/>
<feature type="region of interest" description="Disordered" evidence="4">
    <location>
        <begin position="32"/>
        <end position="60"/>
    </location>
</feature>
<dbReference type="Gene3D" id="1.25.40.20">
    <property type="entry name" value="Ankyrin repeat-containing domain"/>
    <property type="match status" value="2"/>
</dbReference>
<evidence type="ECO:0000256" key="4">
    <source>
        <dbReference type="SAM" id="MobiDB-lite"/>
    </source>
</evidence>
<organism evidence="5 6">
    <name type="scientific">Pseudogymnoascus verrucosus</name>
    <dbReference type="NCBI Taxonomy" id="342668"/>
    <lineage>
        <taxon>Eukaryota</taxon>
        <taxon>Fungi</taxon>
        <taxon>Dikarya</taxon>
        <taxon>Ascomycota</taxon>
        <taxon>Pezizomycotina</taxon>
        <taxon>Leotiomycetes</taxon>
        <taxon>Thelebolales</taxon>
        <taxon>Thelebolaceae</taxon>
        <taxon>Pseudogymnoascus</taxon>
    </lineage>
</organism>
<dbReference type="PRINTS" id="PR01415">
    <property type="entry name" value="ANKYRIN"/>
</dbReference>
<reference evidence="6" key="2">
    <citation type="journal article" date="2018" name="Nat. Commun.">
        <title>Extreme sensitivity to ultraviolet light in the fungal pathogen causing white-nose syndrome of bats.</title>
        <authorList>
            <person name="Palmer J.M."/>
            <person name="Drees K.P."/>
            <person name="Foster J.T."/>
            <person name="Lindner D.L."/>
        </authorList>
    </citation>
    <scope>NUCLEOTIDE SEQUENCE [LARGE SCALE GENOMIC DNA]</scope>
    <source>
        <strain evidence="6">UAMH 10579</strain>
    </source>
</reference>
<gene>
    <name evidence="5" type="ORF">VE01_08996</name>
</gene>
<dbReference type="GO" id="GO:0005737">
    <property type="term" value="C:cytoplasm"/>
    <property type="evidence" value="ECO:0007669"/>
    <property type="project" value="TreeGrafter"/>
</dbReference>
<feature type="repeat" description="ANK" evidence="3">
    <location>
        <begin position="390"/>
        <end position="422"/>
    </location>
</feature>
<dbReference type="InterPro" id="IPR051631">
    <property type="entry name" value="Ankyrin-KH/SAM_domain"/>
</dbReference>
<keyword evidence="6" id="KW-1185">Reference proteome</keyword>
<accession>A0A1B8GB63</accession>
<evidence type="ECO:0000256" key="3">
    <source>
        <dbReference type="PROSITE-ProRule" id="PRU00023"/>
    </source>
</evidence>
<feature type="compositionally biased region" description="Polar residues" evidence="4">
    <location>
        <begin position="32"/>
        <end position="48"/>
    </location>
</feature>
<sequence length="617" mass="66178">MDDQLPPPPYSVHNPHDTSSQILADSVGLVPQESNDLSASSIGANSHFASRPPDQTPPSRIISHRIVLEPDSSRDEIELPPLFSERGVDEQDWFTFCNHLFPDHVLAGNNQKGGTSYELDEKQPLYPSSKNANGLGNLGLSNSTTGPKDGDSEKDYVRRSNIHKVVKEWNSGFFEPRGLLVIAKTSVPLSSKLGDLNSRSIFGGTIIAKAAARGDFKVVEGLLLQGADPDSSALYDAAANRHPSVVNLLIQHGAKVDTKPSTTHLVASQGNARTLATLLKYGANPNHKNWTGNSPLFDAAGRGDIPVLKLLLAYGANPNYANTGGHSALYYAIQRRDTTVIQLLLDYEADPNYRPWTGQPCVHLAAAQGDMNTVQALISKGADINATPTMGETALGSAIYRDNLEMVHLLLDNGADVNIKPLTGQSPLFLVASRGEVVLLRLLLEKGANLDESPPGFPSALYMAIHREDLETAKVLLEFGANASTGNSLNVAVDHSNVNAVKLLLDHGADPNSKPPGGQTPLYSSAAKGDTVSMELLLKKGAKVDWTPAGFPTALYMAVAREDPKVARILLSYGADVNATVAGFGTVLDRVMKSGSEEIRQLLSLDKSNYYPFDKEG</sequence>
<dbReference type="Proteomes" id="UP000091956">
    <property type="component" value="Unassembled WGS sequence"/>
</dbReference>
<dbReference type="GeneID" id="28842382"/>
<keyword evidence="1" id="KW-0677">Repeat</keyword>
<keyword evidence="2 3" id="KW-0040">ANK repeat</keyword>
<proteinExistence type="predicted"/>
<feature type="compositionally biased region" description="Low complexity" evidence="4">
    <location>
        <begin position="128"/>
        <end position="146"/>
    </location>
</feature>
<dbReference type="PROSITE" id="PS50088">
    <property type="entry name" value="ANK_REPEAT"/>
    <property type="match status" value="10"/>
</dbReference>
<evidence type="ECO:0000313" key="5">
    <source>
        <dbReference type="EMBL" id="OBT93076.1"/>
    </source>
</evidence>
<feature type="region of interest" description="Disordered" evidence="4">
    <location>
        <begin position="1"/>
        <end position="20"/>
    </location>
</feature>
<feature type="repeat" description="ANK" evidence="3">
    <location>
        <begin position="324"/>
        <end position="356"/>
    </location>
</feature>
<feature type="repeat" description="ANK" evidence="3">
    <location>
        <begin position="357"/>
        <end position="389"/>
    </location>
</feature>
<dbReference type="OrthoDB" id="194358at2759"/>
<dbReference type="SUPFAM" id="SSF140860">
    <property type="entry name" value="Pseudo ankyrin repeat-like"/>
    <property type="match status" value="1"/>
</dbReference>
<feature type="repeat" description="ANK" evidence="3">
    <location>
        <begin position="517"/>
        <end position="549"/>
    </location>
</feature>
<feature type="repeat" description="ANK" evidence="3">
    <location>
        <begin position="484"/>
        <end position="516"/>
    </location>
</feature>
<feature type="repeat" description="ANK" evidence="3">
    <location>
        <begin position="229"/>
        <end position="261"/>
    </location>
</feature>
<dbReference type="RefSeq" id="XP_018126809.1">
    <property type="nucleotide sequence ID" value="XM_018278413.2"/>
</dbReference>
<reference evidence="5 6" key="1">
    <citation type="submission" date="2016-03" db="EMBL/GenBank/DDBJ databases">
        <title>Comparative genomics of Pseudogymnoascus destructans, the fungus causing white-nose syndrome of bats.</title>
        <authorList>
            <person name="Palmer J.M."/>
            <person name="Drees K.P."/>
            <person name="Foster J.T."/>
            <person name="Lindner D.L."/>
        </authorList>
    </citation>
    <scope>NUCLEOTIDE SEQUENCE [LARGE SCALE GENOMIC DNA]</scope>
    <source>
        <strain evidence="5 6">UAMH 10579</strain>
    </source>
</reference>
<dbReference type="PROSITE" id="PS50297">
    <property type="entry name" value="ANK_REP_REGION"/>
    <property type="match status" value="9"/>
</dbReference>
<dbReference type="EMBL" id="KV460258">
    <property type="protein sequence ID" value="OBT93076.1"/>
    <property type="molecule type" value="Genomic_DNA"/>
</dbReference>
<dbReference type="InterPro" id="IPR002110">
    <property type="entry name" value="Ankyrin_rpt"/>
</dbReference>
<name>A0A1B8GB63_9PEZI</name>
<dbReference type="PANTHER" id="PTHR23206:SF7">
    <property type="entry name" value="PROTEIN KINASE DOMAIN-CONTAINING PROTEIN"/>
    <property type="match status" value="1"/>
</dbReference>
<dbReference type="SUPFAM" id="SSF48403">
    <property type="entry name" value="Ankyrin repeat"/>
    <property type="match status" value="1"/>
</dbReference>
<dbReference type="STRING" id="342668.A0A1B8GB63"/>
<feature type="repeat" description="ANK" evidence="3">
    <location>
        <begin position="291"/>
        <end position="323"/>
    </location>
</feature>
<dbReference type="SMART" id="SM00248">
    <property type="entry name" value="ANK"/>
    <property type="match status" value="12"/>
</dbReference>
<evidence type="ECO:0000256" key="2">
    <source>
        <dbReference type="ARBA" id="ARBA00023043"/>
    </source>
</evidence>